<dbReference type="AlphaFoldDB" id="A0A0D7CIH2"/>
<feature type="domain" description="CHAT" evidence="1">
    <location>
        <begin position="646"/>
        <end position="914"/>
    </location>
</feature>
<dbReference type="Gene3D" id="1.25.40.10">
    <property type="entry name" value="Tetratricopeptide repeat domain"/>
    <property type="match status" value="1"/>
</dbReference>
<dbReference type="InterPro" id="IPR011990">
    <property type="entry name" value="TPR-like_helical_dom_sf"/>
</dbReference>
<evidence type="ECO:0000259" key="1">
    <source>
        <dbReference type="Pfam" id="PF12770"/>
    </source>
</evidence>
<dbReference type="Proteomes" id="UP000032458">
    <property type="component" value="Unassembled WGS sequence"/>
</dbReference>
<dbReference type="SMART" id="SM00028">
    <property type="entry name" value="TPR"/>
    <property type="match status" value="3"/>
</dbReference>
<sequence>MKDPAERLVDELLAASSLLQAESLLFNNAGACAWDKLWGALLLRRDRLRATGRPAAEQAALQVVRLVEESRGSWELLAHRRRQRSRIDEVFPAAPTKPRMVLEQIVLEHLDRGDLEAALASARKTDALPCTDRDEQARIAEVRVHLAYALQRVHRNREALDILESVDADPEGPDLLPHGGSAYLAAGHLHLKRGSLYQSLGLHGRARHAFASACQLAEPIGDDLVEALARTGLADAFSAVGRHRDAVREHRRVIDLIQTRRPDEDVALAHALNHLGEALRMAGDAAGARSCHQRALELVGGQDGWALVESAARFGLSDAALESGSGEEMVENLFQGFIVTLTPDLQSLGTGLSRLASRLTQDVPETDLLISLVEIFLDGFAGPKAPSSPGYRRVSLLFDRALALQHRRQGRRQEAATLLSRLRQQTQEDPEQFQYHAVTADLAETLAAGSHADRQLAVDLLWQSRTALLRRLAAEADADTGVADPQSMRAAVRQHRALHHLLADLLLDHGRELHVPSALSPEELAFDIHEEVAQPGRRTGFASVRERLRSEHSAEHCAFLAFFPGEDQTTVFTYVPATEALRVNRVPIGRKQLTDAVTDLHRAFDGDPHTFPPLPPLHPRRPWRRPTPFLDSLTPLIAAFLPYVRDRELLLVAGEGPMRRIPLHAVPMPDGRPLAAAHAVVRVPHPQALVAGGRPRFTTAGTRPVFCAGVAAREDPAPERFENDADLLTAPSWSVDRLTGTAADRHTVLRRLATAQIAHLTCHGYFDRREPLDSGLLVSHDGKLPSKTPGQLSVRARLDHLITVRDFARYVLDLDLLTLRACATGYDEFAAGDVEDLVEALLRSGVGSVVAALWNVDETSSRRFLADFYQRLAADPHKPVWRAFWQAQRNMLARPDHHWQAHPYHWAALSLSGDWSRL</sequence>
<comment type="caution">
    <text evidence="2">The sequence shown here is derived from an EMBL/GenBank/DDBJ whole genome shotgun (WGS) entry which is preliminary data.</text>
</comment>
<reference evidence="2 3" key="1">
    <citation type="submission" date="2014-09" db="EMBL/GenBank/DDBJ databases">
        <title>Draft genome sequence of Streptomyces natalensis ATCC 27448, producer of the antifungal pimaricin.</title>
        <authorList>
            <person name="Mendes M.V."/>
            <person name="Beites T."/>
            <person name="Pires S."/>
            <person name="Santos C.L."/>
            <person name="Moradas-Ferreira P."/>
        </authorList>
    </citation>
    <scope>NUCLEOTIDE SEQUENCE [LARGE SCALE GENOMIC DNA]</scope>
    <source>
        <strain evidence="2 3">ATCC 27448</strain>
    </source>
</reference>
<keyword evidence="3" id="KW-1185">Reference proteome</keyword>
<dbReference type="RefSeq" id="WP_030063463.1">
    <property type="nucleotide sequence ID" value="NZ_JRKI01000029.1"/>
</dbReference>
<dbReference type="Pfam" id="PF12770">
    <property type="entry name" value="CHAT"/>
    <property type="match status" value="1"/>
</dbReference>
<protein>
    <recommendedName>
        <fullName evidence="1">CHAT domain-containing protein</fullName>
    </recommendedName>
</protein>
<evidence type="ECO:0000313" key="2">
    <source>
        <dbReference type="EMBL" id="KIZ15846.1"/>
    </source>
</evidence>
<dbReference type="InterPro" id="IPR019734">
    <property type="entry name" value="TPR_rpt"/>
</dbReference>
<proteinExistence type="predicted"/>
<accession>A0A0D7CIH2</accession>
<evidence type="ECO:0000313" key="3">
    <source>
        <dbReference type="Proteomes" id="UP000032458"/>
    </source>
</evidence>
<dbReference type="PATRIC" id="fig|1240678.4.peg.4547"/>
<gene>
    <name evidence="2" type="ORF">SNA_21390</name>
</gene>
<name>A0A0D7CIH2_9ACTN</name>
<dbReference type="PANTHER" id="PTHR10098">
    <property type="entry name" value="RAPSYN-RELATED"/>
    <property type="match status" value="1"/>
</dbReference>
<dbReference type="SUPFAM" id="SSF48452">
    <property type="entry name" value="TPR-like"/>
    <property type="match status" value="1"/>
</dbReference>
<dbReference type="EMBL" id="JRKI01000029">
    <property type="protein sequence ID" value="KIZ15846.1"/>
    <property type="molecule type" value="Genomic_DNA"/>
</dbReference>
<organism evidence="2 3">
    <name type="scientific">Streptomyces natalensis ATCC 27448</name>
    <dbReference type="NCBI Taxonomy" id="1240678"/>
    <lineage>
        <taxon>Bacteria</taxon>
        <taxon>Bacillati</taxon>
        <taxon>Actinomycetota</taxon>
        <taxon>Actinomycetes</taxon>
        <taxon>Kitasatosporales</taxon>
        <taxon>Streptomycetaceae</taxon>
        <taxon>Streptomyces</taxon>
    </lineage>
</organism>
<dbReference type="InterPro" id="IPR024983">
    <property type="entry name" value="CHAT_dom"/>
</dbReference>